<evidence type="ECO:0000313" key="2">
    <source>
        <dbReference type="EMBL" id="OQB72963.1"/>
    </source>
</evidence>
<evidence type="ECO:0008006" key="3">
    <source>
        <dbReference type="Google" id="ProtNLM"/>
    </source>
</evidence>
<name>A0A1V6C7R7_UNCT6</name>
<accession>A0A1V6C7R7</accession>
<keyword evidence="1" id="KW-1133">Transmembrane helix</keyword>
<keyword evidence="1" id="KW-0472">Membrane</keyword>
<reference evidence="2" key="1">
    <citation type="submission" date="2017-02" db="EMBL/GenBank/DDBJ databases">
        <title>Delving into the versatile metabolic prowess of the omnipresent phylum Bacteroidetes.</title>
        <authorList>
            <person name="Nobu M.K."/>
            <person name="Mei R."/>
            <person name="Narihiro T."/>
            <person name="Kuroda K."/>
            <person name="Liu W.-T."/>
        </authorList>
    </citation>
    <scope>NUCLEOTIDE SEQUENCE</scope>
    <source>
        <strain evidence="2">ADurb.Bin131</strain>
    </source>
</reference>
<protein>
    <recommendedName>
        <fullName evidence="3">Glutamine amidotransferase domain-containing protein</fullName>
    </recommendedName>
</protein>
<feature type="transmembrane region" description="Helical" evidence="1">
    <location>
        <begin position="372"/>
        <end position="397"/>
    </location>
</feature>
<dbReference type="Gene3D" id="3.40.50.880">
    <property type="match status" value="1"/>
</dbReference>
<dbReference type="PANTHER" id="PTHR37464:SF1">
    <property type="entry name" value="BLL2463 PROTEIN"/>
    <property type="match status" value="1"/>
</dbReference>
<dbReference type="InterPro" id="IPR029062">
    <property type="entry name" value="Class_I_gatase-like"/>
</dbReference>
<organism evidence="2">
    <name type="scientific">candidate division TA06 bacterium ADurb.Bin131</name>
    <dbReference type="NCBI Taxonomy" id="1852827"/>
    <lineage>
        <taxon>Bacteria</taxon>
        <taxon>Bacteria division TA06</taxon>
    </lineage>
</organism>
<dbReference type="AlphaFoldDB" id="A0A1V6C7R7"/>
<keyword evidence="1" id="KW-0812">Transmembrane</keyword>
<dbReference type="EMBL" id="MWDQ01000105">
    <property type="protein sequence ID" value="OQB72963.1"/>
    <property type="molecule type" value="Genomic_DNA"/>
</dbReference>
<sequence>MLLQGSKKNEIEINLEKDCQQGKIELLYPDVLKTDNSFYIQKEPSGQKKVLIVGTEDPSVFYAQSSVDSSDMISADIKKINEITDVYPKNYRTMIMVNPQRIEIHIRQKIYNYILNGGTLIYFAGERIAPEDFNSDWFLAKENMCIMPSKIVKKANFSKQAQIAYIATGHPLFSEFGDRIFDYLKTTRFNSCFSTKDITGDILIKLDNGYPILIEKKLGRGRIFLFTFSPEQTWTNFQRKPFFPVMINLMIEYLSGSTSTASTGSTIVINGSETSKSVSLTNPDGKIKIIKNENNKPVGYVPDIPGIWVAEFSNENGAQKQIVAVNIPYTEGDPSKISKNEIREIFKKIHLNFIPKNNTEKILSAESSGKDLMILLLWISLFLLLAELILSNVFVFIREKGIKNGHG</sequence>
<comment type="caution">
    <text evidence="2">The sequence shown here is derived from an EMBL/GenBank/DDBJ whole genome shotgun (WGS) entry which is preliminary data.</text>
</comment>
<evidence type="ECO:0000256" key="1">
    <source>
        <dbReference type="SAM" id="Phobius"/>
    </source>
</evidence>
<dbReference type="Proteomes" id="UP000485562">
    <property type="component" value="Unassembled WGS sequence"/>
</dbReference>
<dbReference type="SUPFAM" id="SSF52317">
    <property type="entry name" value="Class I glutamine amidotransferase-like"/>
    <property type="match status" value="1"/>
</dbReference>
<gene>
    <name evidence="2" type="ORF">BWX89_01139</name>
</gene>
<proteinExistence type="predicted"/>
<dbReference type="PANTHER" id="PTHR37464">
    <property type="entry name" value="BLL2463 PROTEIN"/>
    <property type="match status" value="1"/>
</dbReference>